<dbReference type="EMBL" id="KB445550">
    <property type="protein sequence ID" value="EMD00877.1"/>
    <property type="molecule type" value="Genomic_DNA"/>
</dbReference>
<dbReference type="Proteomes" id="UP000011761">
    <property type="component" value="Unassembled WGS sequence"/>
</dbReference>
<gene>
    <name evidence="2" type="ORF">BAUCODRAFT_118605</name>
</gene>
<organism evidence="2 3">
    <name type="scientific">Baudoinia panamericana (strain UAMH 10762)</name>
    <name type="common">Angels' share fungus</name>
    <name type="synonym">Baudoinia compniacensis (strain UAMH 10762)</name>
    <dbReference type="NCBI Taxonomy" id="717646"/>
    <lineage>
        <taxon>Eukaryota</taxon>
        <taxon>Fungi</taxon>
        <taxon>Dikarya</taxon>
        <taxon>Ascomycota</taxon>
        <taxon>Pezizomycotina</taxon>
        <taxon>Dothideomycetes</taxon>
        <taxon>Dothideomycetidae</taxon>
        <taxon>Mycosphaerellales</taxon>
        <taxon>Teratosphaeriaceae</taxon>
        <taxon>Baudoinia</taxon>
    </lineage>
</organism>
<evidence type="ECO:0000313" key="2">
    <source>
        <dbReference type="EMBL" id="EMD00877.1"/>
    </source>
</evidence>
<accession>M2MV93</accession>
<dbReference type="KEGG" id="bcom:BAUCODRAFT_118605"/>
<dbReference type="GeneID" id="19107341"/>
<sequence>MTLKDFFHLSEEEFQERITKLSDEELMKDDIYDCRTIHGGLFGAAVGAIEAVPTAGLSLVGSAINLRRRSVAKRRLK</sequence>
<dbReference type="HOGENOM" id="CLU_2637680_0_0_1"/>
<keyword evidence="1" id="KW-0812">Transmembrane</keyword>
<dbReference type="STRING" id="717646.M2MV93"/>
<proteinExistence type="predicted"/>
<dbReference type="AlphaFoldDB" id="M2MV93"/>
<name>M2MV93_BAUPA</name>
<evidence type="ECO:0000256" key="1">
    <source>
        <dbReference type="SAM" id="Phobius"/>
    </source>
</evidence>
<keyword evidence="1" id="KW-1133">Transmembrane helix</keyword>
<feature type="transmembrane region" description="Helical" evidence="1">
    <location>
        <begin position="41"/>
        <end position="66"/>
    </location>
</feature>
<evidence type="ECO:0000313" key="3">
    <source>
        <dbReference type="Proteomes" id="UP000011761"/>
    </source>
</evidence>
<dbReference type="RefSeq" id="XP_007672061.1">
    <property type="nucleotide sequence ID" value="XM_007673871.1"/>
</dbReference>
<reference evidence="2" key="1">
    <citation type="journal article" date="2012" name="PLoS Pathog.">
        <title>Diverse lifestyles and strategies of plant pathogenesis encoded in the genomes of eighteen Dothideomycetes fungi.</title>
        <authorList>
            <person name="Ohm R.A."/>
            <person name="Feau N."/>
            <person name="Henrissat B."/>
            <person name="Schoch C.L."/>
            <person name="Horwitz B.A."/>
            <person name="Barry K.W."/>
            <person name="Condon B.J."/>
            <person name="Copeland A.C."/>
            <person name="Dhillon B."/>
            <person name="Glaser F."/>
            <person name="Hesse C.N."/>
            <person name="Kosti I."/>
            <person name="LaButti K."/>
            <person name="Lindquist E.A."/>
            <person name="Lucas S."/>
            <person name="Salamov A.A."/>
            <person name="Bradshaw R.E."/>
            <person name="Ciuffetti L."/>
            <person name="Hamelin R.C."/>
            <person name="Kema G.H.J."/>
            <person name="Lawrence C."/>
            <person name="Scott J.A."/>
            <person name="Spatafora J.W."/>
            <person name="Turgeon B.G."/>
            <person name="de Wit P.J.G.M."/>
            <person name="Zhong S."/>
            <person name="Goodwin S.B."/>
            <person name="Grigoriev I.V."/>
        </authorList>
    </citation>
    <scope>NUCLEOTIDE SEQUENCE [LARGE SCALE GENOMIC DNA]</scope>
    <source>
        <strain evidence="2">UAMH 10762</strain>
    </source>
</reference>
<protein>
    <submittedName>
        <fullName evidence="2">Uncharacterized protein</fullName>
    </submittedName>
</protein>
<keyword evidence="1" id="KW-0472">Membrane</keyword>
<keyword evidence="3" id="KW-1185">Reference proteome</keyword>
<dbReference type="OrthoDB" id="2898509at2759"/>